<evidence type="ECO:0000313" key="3">
    <source>
        <dbReference type="Proteomes" id="UP000501568"/>
    </source>
</evidence>
<dbReference type="SMART" id="SM00052">
    <property type="entry name" value="EAL"/>
    <property type="match status" value="1"/>
</dbReference>
<dbReference type="KEGG" id="spzr:G5C33_03835"/>
<sequence length="279" mass="28954">MYAYSTSRPDTDRACFAFQPIVDAETAQPAAHRLVLRCPAGGNAITEAHVAEAAVNAAAAAGLAGAEAPLLLPLAGRGDTPEKLLHAVFRAALVHQLPSDALIVAIDTGDEGAAQLVAGCERRGIAVALEGFAAAPEAIRLLARVTPRFVLLDPALVRRIETSGARRGILDGVVRLAARIGVSVVAPGIQTPAELAALHAAGIRHVAGDWIAPASARFAQPLLCDEPAFGLGRAVTPRRANAALVRREIGAAHRRLQHHHRAAGHAVPAAEPLRMPLPA</sequence>
<proteinExistence type="predicted"/>
<dbReference type="InterPro" id="IPR001633">
    <property type="entry name" value="EAL_dom"/>
</dbReference>
<reference evidence="2 3" key="1">
    <citation type="submission" date="2020-02" db="EMBL/GenBank/DDBJ databases">
        <authorList>
            <person name="Zheng R.K."/>
            <person name="Sun C.M."/>
        </authorList>
    </citation>
    <scope>NUCLEOTIDE SEQUENCE [LARGE SCALE GENOMIC DNA]</scope>
    <source>
        <strain evidence="3">zrk23</strain>
    </source>
</reference>
<gene>
    <name evidence="2" type="ORF">G5C33_03835</name>
</gene>
<accession>A0A6G6Y2Q3</accession>
<evidence type="ECO:0000313" key="2">
    <source>
        <dbReference type="EMBL" id="QIG78998.1"/>
    </source>
</evidence>
<dbReference type="Proteomes" id="UP000501568">
    <property type="component" value="Chromosome"/>
</dbReference>
<dbReference type="InterPro" id="IPR035919">
    <property type="entry name" value="EAL_sf"/>
</dbReference>
<evidence type="ECO:0000259" key="1">
    <source>
        <dbReference type="PROSITE" id="PS50883"/>
    </source>
</evidence>
<organism evidence="2 3">
    <name type="scientific">Stakelama tenebrarum</name>
    <dbReference type="NCBI Taxonomy" id="2711215"/>
    <lineage>
        <taxon>Bacteria</taxon>
        <taxon>Pseudomonadati</taxon>
        <taxon>Pseudomonadota</taxon>
        <taxon>Alphaproteobacteria</taxon>
        <taxon>Sphingomonadales</taxon>
        <taxon>Sphingomonadaceae</taxon>
        <taxon>Stakelama</taxon>
    </lineage>
</organism>
<dbReference type="AlphaFoldDB" id="A0A6G6Y2Q3"/>
<dbReference type="InterPro" id="IPR050706">
    <property type="entry name" value="Cyclic-di-GMP_PDE-like"/>
</dbReference>
<dbReference type="PROSITE" id="PS50883">
    <property type="entry name" value="EAL"/>
    <property type="match status" value="1"/>
</dbReference>
<dbReference type="EMBL" id="CP049109">
    <property type="protein sequence ID" value="QIG78998.1"/>
    <property type="molecule type" value="Genomic_DNA"/>
</dbReference>
<keyword evidence="3" id="KW-1185">Reference proteome</keyword>
<dbReference type="Pfam" id="PF00563">
    <property type="entry name" value="EAL"/>
    <property type="match status" value="1"/>
</dbReference>
<dbReference type="PANTHER" id="PTHR33121:SF70">
    <property type="entry name" value="SIGNALING PROTEIN YKOW"/>
    <property type="match status" value="1"/>
</dbReference>
<dbReference type="RefSeq" id="WP_165326000.1">
    <property type="nucleotide sequence ID" value="NZ_CP049109.1"/>
</dbReference>
<dbReference type="Gene3D" id="3.20.20.450">
    <property type="entry name" value="EAL domain"/>
    <property type="match status" value="1"/>
</dbReference>
<feature type="domain" description="EAL" evidence="1">
    <location>
        <begin position="1"/>
        <end position="228"/>
    </location>
</feature>
<name>A0A6G6Y2Q3_9SPHN</name>
<protein>
    <submittedName>
        <fullName evidence="2">EAL domain-containing protein</fullName>
    </submittedName>
</protein>
<dbReference type="PANTHER" id="PTHR33121">
    <property type="entry name" value="CYCLIC DI-GMP PHOSPHODIESTERASE PDEF"/>
    <property type="match status" value="1"/>
</dbReference>
<dbReference type="GO" id="GO:0071111">
    <property type="term" value="F:cyclic-guanylate-specific phosphodiesterase activity"/>
    <property type="evidence" value="ECO:0007669"/>
    <property type="project" value="InterPro"/>
</dbReference>
<dbReference type="SUPFAM" id="SSF141868">
    <property type="entry name" value="EAL domain-like"/>
    <property type="match status" value="1"/>
</dbReference>